<protein>
    <submittedName>
        <fullName evidence="1">Uncharacterized protein</fullName>
    </submittedName>
</protein>
<proteinExistence type="predicted"/>
<dbReference type="Proteomes" id="UP000186922">
    <property type="component" value="Unassembled WGS sequence"/>
</dbReference>
<organism evidence="1 2">
    <name type="scientific">Ramazzottius varieornatus</name>
    <name type="common">Water bear</name>
    <name type="synonym">Tardigrade</name>
    <dbReference type="NCBI Taxonomy" id="947166"/>
    <lineage>
        <taxon>Eukaryota</taxon>
        <taxon>Metazoa</taxon>
        <taxon>Ecdysozoa</taxon>
        <taxon>Tardigrada</taxon>
        <taxon>Eutardigrada</taxon>
        <taxon>Parachela</taxon>
        <taxon>Hypsibioidea</taxon>
        <taxon>Ramazzottiidae</taxon>
        <taxon>Ramazzottius</taxon>
    </lineage>
</organism>
<dbReference type="EMBL" id="BDGG01000007">
    <property type="protein sequence ID" value="GAV01378.1"/>
    <property type="molecule type" value="Genomic_DNA"/>
</dbReference>
<evidence type="ECO:0000313" key="1">
    <source>
        <dbReference type="EMBL" id="GAV01378.1"/>
    </source>
</evidence>
<name>A0A1D1VNS1_RAMVA</name>
<accession>A0A1D1VNS1</accession>
<evidence type="ECO:0000313" key="2">
    <source>
        <dbReference type="Proteomes" id="UP000186922"/>
    </source>
</evidence>
<keyword evidence="2" id="KW-1185">Reference proteome</keyword>
<comment type="caution">
    <text evidence="1">The sequence shown here is derived from an EMBL/GenBank/DDBJ whole genome shotgun (WGS) entry which is preliminary data.</text>
</comment>
<reference evidence="1 2" key="1">
    <citation type="journal article" date="2016" name="Nat. Commun.">
        <title>Extremotolerant tardigrade genome and improved radiotolerance of human cultured cells by tardigrade-unique protein.</title>
        <authorList>
            <person name="Hashimoto T."/>
            <person name="Horikawa D.D."/>
            <person name="Saito Y."/>
            <person name="Kuwahara H."/>
            <person name="Kozuka-Hata H."/>
            <person name="Shin-I T."/>
            <person name="Minakuchi Y."/>
            <person name="Ohishi K."/>
            <person name="Motoyama A."/>
            <person name="Aizu T."/>
            <person name="Enomoto A."/>
            <person name="Kondo K."/>
            <person name="Tanaka S."/>
            <person name="Hara Y."/>
            <person name="Koshikawa S."/>
            <person name="Sagara H."/>
            <person name="Miura T."/>
            <person name="Yokobori S."/>
            <person name="Miyagawa K."/>
            <person name="Suzuki Y."/>
            <person name="Kubo T."/>
            <person name="Oyama M."/>
            <person name="Kohara Y."/>
            <person name="Fujiyama A."/>
            <person name="Arakawa K."/>
            <person name="Katayama T."/>
            <person name="Toyoda A."/>
            <person name="Kunieda T."/>
        </authorList>
    </citation>
    <scope>NUCLEOTIDE SEQUENCE [LARGE SCALE GENOMIC DNA]</scope>
    <source>
        <strain evidence="1 2">YOKOZUNA-1</strain>
    </source>
</reference>
<dbReference type="AlphaFoldDB" id="A0A1D1VNS1"/>
<gene>
    <name evidence="1" type="primary">RvY_12101-1</name>
    <name evidence="1" type="synonym">RvY_12101.1</name>
    <name evidence="1" type="ORF">RvY_12101</name>
</gene>
<sequence>MHHDRFYRDDLMDGFDCSFDHELSELPGKLGVVDHGVPGMSETRLFYKWRISRMPVTERPFRDLIEVITKTSREKRTLNYRSSGTGLSPGPFKRTPRIVGEVFGKRVYRSVNRYDITHKRRFCWFRSVFSHGLGTILSHSIGSLKYALVFASGHNQVSQRSGCTNADECHQFCHVGRFRLTSRVHPVSLIHDANVLLRFFSFKLSMRSS</sequence>